<comment type="caution">
    <text evidence="3">The sequence shown here is derived from an EMBL/GenBank/DDBJ whole genome shotgun (WGS) entry which is preliminary data.</text>
</comment>
<proteinExistence type="predicted"/>
<dbReference type="Proteomes" id="UP001161757">
    <property type="component" value="Unassembled WGS sequence"/>
</dbReference>
<gene>
    <name evidence="3" type="ORF">HRR80_008065</name>
</gene>
<evidence type="ECO:0000313" key="4">
    <source>
        <dbReference type="Proteomes" id="UP001161757"/>
    </source>
</evidence>
<dbReference type="Pfam" id="PF13391">
    <property type="entry name" value="HNH_2"/>
    <property type="match status" value="1"/>
</dbReference>
<evidence type="ECO:0000259" key="2">
    <source>
        <dbReference type="Pfam" id="PF13391"/>
    </source>
</evidence>
<dbReference type="AlphaFoldDB" id="A0AAN6ENR5"/>
<evidence type="ECO:0000313" key="3">
    <source>
        <dbReference type="EMBL" id="KAJ8987984.1"/>
    </source>
</evidence>
<feature type="region of interest" description="Disordered" evidence="1">
    <location>
        <begin position="137"/>
        <end position="156"/>
    </location>
</feature>
<feature type="region of interest" description="Disordered" evidence="1">
    <location>
        <begin position="485"/>
        <end position="506"/>
    </location>
</feature>
<name>A0AAN6ENR5_EXODE</name>
<dbReference type="EMBL" id="JAJGCB010000021">
    <property type="protein sequence ID" value="KAJ8987984.1"/>
    <property type="molecule type" value="Genomic_DNA"/>
</dbReference>
<sequence length="538" mass="61151">MNSPLFLPGERYNDILEAIGDLDARPAREMTVIVTGVFSKERPVESSQKFSFNKDISKTVLQSIIEIQRLTNKVIKIAQNYQTVDGKSERLKQVDKYLGSIILLNQLLAQQALKVYHVLREIQETRGRIDQKELANMRPEPRESVRTGGKRKASSAFPTSGFIEITTRDFDMLQDKHDSHSYLMQHAATWRKEILNAVNDGASTDAIAVLFSAESAAAVLGRRGIAETGERRDKIRRQAIECYGAHLEDDEPDGKDTWLWCAVTKRYWPRELVKTAHIIPADTAEGTIEYAFGEIDDRAMLNSMRNFIMLHTRIAEAFDRGQISIVPSSSLSEQDSDRPISLRLFFIDRQLVLGHQQAFRALDRQPVYWSDLAADPVLEFQNDNRPGQRNLFWHLLTSLTKAKKAGYVGFTDALNELEAKEVWAKPQPWIQKSALKSMADLFMMPQIYRQDAIMDDDPKLQQIKRDIASLASFRLSSPRLQPHFEWEEEEEDHEQEGLEGLAHPNFAPEEYFSPQALLPLSPGTPGCAATPIPDQMAR</sequence>
<accession>A0AAN6ENR5</accession>
<feature type="domain" description="HNH nuclease" evidence="2">
    <location>
        <begin position="261"/>
        <end position="326"/>
    </location>
</feature>
<dbReference type="InterPro" id="IPR003615">
    <property type="entry name" value="HNH_nuc"/>
</dbReference>
<reference evidence="3" key="1">
    <citation type="submission" date="2023-01" db="EMBL/GenBank/DDBJ databases">
        <title>Exophiala dermititidis isolated from Cystic Fibrosis Patient.</title>
        <authorList>
            <person name="Kurbessoian T."/>
            <person name="Crocker A."/>
            <person name="Murante D."/>
            <person name="Hogan D.A."/>
            <person name="Stajich J.E."/>
        </authorList>
    </citation>
    <scope>NUCLEOTIDE SEQUENCE</scope>
    <source>
        <strain evidence="3">Ex8</strain>
    </source>
</reference>
<protein>
    <recommendedName>
        <fullName evidence="2">HNH nuclease domain-containing protein</fullName>
    </recommendedName>
</protein>
<organism evidence="3 4">
    <name type="scientific">Exophiala dermatitidis</name>
    <name type="common">Black yeast-like fungus</name>
    <name type="synonym">Wangiella dermatitidis</name>
    <dbReference type="NCBI Taxonomy" id="5970"/>
    <lineage>
        <taxon>Eukaryota</taxon>
        <taxon>Fungi</taxon>
        <taxon>Dikarya</taxon>
        <taxon>Ascomycota</taxon>
        <taxon>Pezizomycotina</taxon>
        <taxon>Eurotiomycetes</taxon>
        <taxon>Chaetothyriomycetidae</taxon>
        <taxon>Chaetothyriales</taxon>
        <taxon>Herpotrichiellaceae</taxon>
        <taxon>Exophiala</taxon>
    </lineage>
</organism>
<evidence type="ECO:0000256" key="1">
    <source>
        <dbReference type="SAM" id="MobiDB-lite"/>
    </source>
</evidence>